<name>A0ABR8DEH0_9NOST</name>
<organism evidence="1 2">
    <name type="scientific">Anabaena azotica FACHB-119</name>
    <dbReference type="NCBI Taxonomy" id="947527"/>
    <lineage>
        <taxon>Bacteria</taxon>
        <taxon>Bacillati</taxon>
        <taxon>Cyanobacteriota</taxon>
        <taxon>Cyanophyceae</taxon>
        <taxon>Nostocales</taxon>
        <taxon>Nostocaceae</taxon>
        <taxon>Anabaena</taxon>
        <taxon>Anabaena azotica</taxon>
    </lineage>
</organism>
<protein>
    <submittedName>
        <fullName evidence="1">Uncharacterized protein</fullName>
    </submittedName>
</protein>
<reference evidence="1 2" key="1">
    <citation type="journal article" date="2020" name="ISME J.">
        <title>Comparative genomics reveals insights into cyanobacterial evolution and habitat adaptation.</title>
        <authorList>
            <person name="Chen M.Y."/>
            <person name="Teng W.K."/>
            <person name="Zhao L."/>
            <person name="Hu C.X."/>
            <person name="Zhou Y.K."/>
            <person name="Han B.P."/>
            <person name="Song L.R."/>
            <person name="Shu W.S."/>
        </authorList>
    </citation>
    <scope>NUCLEOTIDE SEQUENCE [LARGE SCALE GENOMIC DNA]</scope>
    <source>
        <strain evidence="1 2">FACHB-119</strain>
    </source>
</reference>
<gene>
    <name evidence="1" type="ORF">H6G83_28560</name>
</gene>
<comment type="caution">
    <text evidence="1">The sequence shown here is derived from an EMBL/GenBank/DDBJ whole genome shotgun (WGS) entry which is preliminary data.</text>
</comment>
<proteinExistence type="predicted"/>
<accession>A0ABR8DEH0</accession>
<evidence type="ECO:0000313" key="1">
    <source>
        <dbReference type="EMBL" id="MBD2504516.1"/>
    </source>
</evidence>
<dbReference type="Proteomes" id="UP000661112">
    <property type="component" value="Unassembled WGS sequence"/>
</dbReference>
<sequence>MSSNLDVRKQKIDEVMQSLQRGRDLVRSREEFGVEGIHQFVEDVDGDWLENWTYEPCMTARRRRKERGENLLKVRSYMLLVKNHQLDNPLMAMNLVV</sequence>
<evidence type="ECO:0000313" key="2">
    <source>
        <dbReference type="Proteomes" id="UP000661112"/>
    </source>
</evidence>
<dbReference type="RefSeq" id="WP_190478392.1">
    <property type="nucleotide sequence ID" value="NZ_JACJSG010000053.1"/>
</dbReference>
<dbReference type="EMBL" id="JACJSG010000053">
    <property type="protein sequence ID" value="MBD2504516.1"/>
    <property type="molecule type" value="Genomic_DNA"/>
</dbReference>
<keyword evidence="2" id="KW-1185">Reference proteome</keyword>